<feature type="region of interest" description="Disordered" evidence="1">
    <location>
        <begin position="410"/>
        <end position="453"/>
    </location>
</feature>
<dbReference type="PANTHER" id="PTHR12247:SF138">
    <property type="entry name" value="POLYHOMEOTIC DISTAL, ISOFORM A-RELATED"/>
    <property type="match status" value="1"/>
</dbReference>
<dbReference type="SUPFAM" id="SSF47769">
    <property type="entry name" value="SAM/Pointed domain"/>
    <property type="match status" value="1"/>
</dbReference>
<evidence type="ECO:0000256" key="1">
    <source>
        <dbReference type="SAM" id="MobiDB-lite"/>
    </source>
</evidence>
<organism evidence="3">
    <name type="scientific">Bactrocera latifrons</name>
    <name type="common">Malaysian fruit fly</name>
    <name type="synonym">Chaetodacus latifrons</name>
    <dbReference type="NCBI Taxonomy" id="174628"/>
    <lineage>
        <taxon>Eukaryota</taxon>
        <taxon>Metazoa</taxon>
        <taxon>Ecdysozoa</taxon>
        <taxon>Arthropoda</taxon>
        <taxon>Hexapoda</taxon>
        <taxon>Insecta</taxon>
        <taxon>Pterygota</taxon>
        <taxon>Neoptera</taxon>
        <taxon>Endopterygota</taxon>
        <taxon>Diptera</taxon>
        <taxon>Brachycera</taxon>
        <taxon>Muscomorpha</taxon>
        <taxon>Tephritoidea</taxon>
        <taxon>Tephritidae</taxon>
        <taxon>Bactrocera</taxon>
        <taxon>Bactrocera</taxon>
    </lineage>
</organism>
<dbReference type="EMBL" id="GDHF01019180">
    <property type="protein sequence ID" value="JAI33134.1"/>
    <property type="molecule type" value="Transcribed_RNA"/>
</dbReference>
<evidence type="ECO:0000313" key="4">
    <source>
        <dbReference type="EMBL" id="JAI33134.1"/>
    </source>
</evidence>
<protein>
    <submittedName>
        <fullName evidence="3">Sterile alpha motif domain-containing protein 11</fullName>
    </submittedName>
</protein>
<evidence type="ECO:0000313" key="3">
    <source>
        <dbReference type="EMBL" id="JAI25170.1"/>
    </source>
</evidence>
<evidence type="ECO:0000313" key="5">
    <source>
        <dbReference type="EMBL" id="JAI39730.1"/>
    </source>
</evidence>
<feature type="compositionally biased region" description="Polar residues" evidence="1">
    <location>
        <begin position="439"/>
        <end position="453"/>
    </location>
</feature>
<reference evidence="3" key="1">
    <citation type="submission" date="2015-06" db="EMBL/GenBank/DDBJ databases">
        <authorList>
            <person name="Hoefler B.C."/>
            <person name="Straight P.D."/>
        </authorList>
    </citation>
    <scope>NUCLEOTIDE SEQUENCE</scope>
</reference>
<dbReference type="InterPro" id="IPR050548">
    <property type="entry name" value="PcG_chromatin_remod_factors"/>
</dbReference>
<feature type="compositionally biased region" description="Polar residues" evidence="1">
    <location>
        <begin position="109"/>
        <end position="121"/>
    </location>
</feature>
<dbReference type="Gene3D" id="1.10.150.50">
    <property type="entry name" value="Transcription Factor, Ets-1"/>
    <property type="match status" value="1"/>
</dbReference>
<dbReference type="SMART" id="SM00454">
    <property type="entry name" value="SAM"/>
    <property type="match status" value="1"/>
</dbReference>
<dbReference type="PROSITE" id="PS50105">
    <property type="entry name" value="SAM_DOMAIN"/>
    <property type="match status" value="1"/>
</dbReference>
<dbReference type="Pfam" id="PF00536">
    <property type="entry name" value="SAM_1"/>
    <property type="match status" value="1"/>
</dbReference>
<name>A0A0K8UFS3_BACLA</name>
<feature type="compositionally biased region" description="Low complexity" evidence="1">
    <location>
        <begin position="159"/>
        <end position="177"/>
    </location>
</feature>
<feature type="domain" description="SAM" evidence="2">
    <location>
        <begin position="537"/>
        <end position="583"/>
    </location>
</feature>
<accession>A0A0K8UFS3</accession>
<dbReference type="GO" id="GO:0035102">
    <property type="term" value="C:PRC1 complex"/>
    <property type="evidence" value="ECO:0007669"/>
    <property type="project" value="TreeGrafter"/>
</dbReference>
<evidence type="ECO:0000259" key="2">
    <source>
        <dbReference type="PROSITE" id="PS50105"/>
    </source>
</evidence>
<dbReference type="EMBL" id="GDHF01012584">
    <property type="protein sequence ID" value="JAI39730.1"/>
    <property type="molecule type" value="Transcribed_RNA"/>
</dbReference>
<dbReference type="CDD" id="cd09579">
    <property type="entry name" value="SAM_Samd7_11"/>
    <property type="match status" value="1"/>
</dbReference>
<dbReference type="OrthoDB" id="6433810at2759"/>
<feature type="compositionally biased region" description="Low complexity" evidence="1">
    <location>
        <begin position="122"/>
        <end position="140"/>
    </location>
</feature>
<gene>
    <name evidence="3" type="primary">Samd11_4</name>
    <name evidence="4" type="synonym">Samd11_1</name>
    <name evidence="5" type="synonym">Samd11_8</name>
    <name evidence="3" type="ORF">c3_g2_i4</name>
    <name evidence="5" type="ORF">c3_g2_i5</name>
    <name evidence="4" type="ORF">c3_g2_i7</name>
</gene>
<dbReference type="GO" id="GO:0003682">
    <property type="term" value="F:chromatin binding"/>
    <property type="evidence" value="ECO:0007669"/>
    <property type="project" value="TreeGrafter"/>
</dbReference>
<proteinExistence type="predicted"/>
<dbReference type="InterPro" id="IPR013761">
    <property type="entry name" value="SAM/pointed_sf"/>
</dbReference>
<dbReference type="GO" id="GO:0045892">
    <property type="term" value="P:negative regulation of DNA-templated transcription"/>
    <property type="evidence" value="ECO:0007669"/>
    <property type="project" value="TreeGrafter"/>
</dbReference>
<dbReference type="InterPro" id="IPR001660">
    <property type="entry name" value="SAM"/>
</dbReference>
<sequence length="800" mass="86475">MISEQSLTLAFRGGFSLIDKQLRGVGANPITSSSTTRAVAYQYLDLAASSEISNVLNMESAASSTIKNCNTNSNIVNRNNCSNNINSKVMINQVPNALSVSAGGVANANSSYQKHCPQSESLQTNPQKQQTAQKKQLQNNSNNVKSERLSPGTNGDHQSSISRSRSTTPSSFRGPSPQQISSEALMPLTSLLRIQEVTSGHQTPCVTAASTDTANLGNTTTVFQTDFSSRNYSDIMRSLAAKYNDVNAINSISTRCNPFFDTTSPTSSIPIVNKNVNQKSGNRNVVGALSGPLTSKDASPQLIPRLSMSQGDVAVAAAAASFLSSLPFSQNVCLPMIDMSSTQALITLARAAKEAEVQTILRTFQQDSKQMNSNSILSHPNLGVALQQAAQYVSPALSLPVLQKQQQIAPSQQSSPLHKLISASTSSTISTSKRKSTAPSSTTTVPLDLSSQPPATKRFKVELNTASQSNESYGLNVSMGRVSSNEIKVSSSPISENKFVTDSTKNNARLSFSPELSTPCNTAILKCQAESVEIAQWTVDDVCAFVGDIDICADYVQHFRDQCIDGSGLPLLTEDHLLNSLGMKLGPALKLRSKLAKRLGGPCPCVACITRARQMLVLQAESMNDQPKTAITMSTECSPTEISTIRCEESIELPKLKDTIDSTKETFKNIQKGSQNQQLLGEGRETKRCSINDNNERTNNCSSLKVQICANIYKNEANNNHHNNDEVNVENFITGRNVNDKTSGYVLNTTFKQQSNDICLSNIKSSSNSNVALGSQIGNLSEEVLFLNFHVYKRQHFISF</sequence>
<feature type="compositionally biased region" description="Low complexity" evidence="1">
    <location>
        <begin position="410"/>
        <end position="431"/>
    </location>
</feature>
<dbReference type="AlphaFoldDB" id="A0A0K8UFS3"/>
<dbReference type="PANTHER" id="PTHR12247">
    <property type="entry name" value="POLYCOMB GROUP PROTEIN"/>
    <property type="match status" value="1"/>
</dbReference>
<dbReference type="EMBL" id="GDHF01027144">
    <property type="protein sequence ID" value="JAI25170.1"/>
    <property type="molecule type" value="Transcribed_RNA"/>
</dbReference>
<feature type="region of interest" description="Disordered" evidence="1">
    <location>
        <begin position="109"/>
        <end position="181"/>
    </location>
</feature>
<dbReference type="GO" id="GO:0042393">
    <property type="term" value="F:histone binding"/>
    <property type="evidence" value="ECO:0007669"/>
    <property type="project" value="TreeGrafter"/>
</dbReference>